<evidence type="ECO:0000313" key="2">
    <source>
        <dbReference type="EMBL" id="KIY48333.1"/>
    </source>
</evidence>
<sequence length="401" mass="43904">MSHFTQSVAVEQPVRPPGMRRKSSAQNILSSFKASANQLAPAPITITTASVPSNASYASGVSTPTVMTPSGREWDAQSLQSDTIANSIPGTGSPGLTQGTSVELLRDLMQKRIVALTYLRNIHEGCGHWFHTINISSADLVREFNNNAMKKRSVRFATLGMSLSNLLDINNPQDLLRAILNTLTEYDQTREDSDKSKMRQPKRLFRPGVKKPKLGGIAEYANAYADASGEVSMLMTPHLPFQLDYHQTLVTLIDVISEVYHKLSKLLGPSVFSHGYQQSMVGALGQLTPLPGMSYLFPERNHDSDTRSLYSIATAIPPAMNITSNNAIGSPIPIQNVTEMIVKIDSKLKKMIGTLLKELDAFARHHIKDELASLDPLLRNLNVAEDGGVPAGRTTYEFDGM</sequence>
<accession>A0A0D7ABX6</accession>
<evidence type="ECO:0000256" key="1">
    <source>
        <dbReference type="SAM" id="MobiDB-lite"/>
    </source>
</evidence>
<evidence type="ECO:0000313" key="3">
    <source>
        <dbReference type="Proteomes" id="UP000054144"/>
    </source>
</evidence>
<dbReference type="OrthoDB" id="14339at2759"/>
<gene>
    <name evidence="2" type="ORF">FISHEDRAFT_43475</name>
</gene>
<feature type="compositionally biased region" description="Polar residues" evidence="1">
    <location>
        <begin position="57"/>
        <end position="68"/>
    </location>
</feature>
<dbReference type="AlphaFoldDB" id="A0A0D7ABX6"/>
<dbReference type="PANTHER" id="PTHR37332">
    <property type="entry name" value="EXPRESSED PROTEIN"/>
    <property type="match status" value="1"/>
</dbReference>
<feature type="region of interest" description="Disordered" evidence="1">
    <location>
        <begin position="1"/>
        <end position="23"/>
    </location>
</feature>
<proteinExistence type="predicted"/>
<reference evidence="2 3" key="1">
    <citation type="journal article" date="2015" name="Fungal Genet. Biol.">
        <title>Evolution of novel wood decay mechanisms in Agaricales revealed by the genome sequences of Fistulina hepatica and Cylindrobasidium torrendii.</title>
        <authorList>
            <person name="Floudas D."/>
            <person name="Held B.W."/>
            <person name="Riley R."/>
            <person name="Nagy L.G."/>
            <person name="Koehler G."/>
            <person name="Ransdell A.S."/>
            <person name="Younus H."/>
            <person name="Chow J."/>
            <person name="Chiniquy J."/>
            <person name="Lipzen A."/>
            <person name="Tritt A."/>
            <person name="Sun H."/>
            <person name="Haridas S."/>
            <person name="LaButti K."/>
            <person name="Ohm R.A."/>
            <person name="Kues U."/>
            <person name="Blanchette R.A."/>
            <person name="Grigoriev I.V."/>
            <person name="Minto R.E."/>
            <person name="Hibbett D.S."/>
        </authorList>
    </citation>
    <scope>NUCLEOTIDE SEQUENCE [LARGE SCALE GENOMIC DNA]</scope>
    <source>
        <strain evidence="2 3">ATCC 64428</strain>
    </source>
</reference>
<organism evidence="2 3">
    <name type="scientific">Fistulina hepatica ATCC 64428</name>
    <dbReference type="NCBI Taxonomy" id="1128425"/>
    <lineage>
        <taxon>Eukaryota</taxon>
        <taxon>Fungi</taxon>
        <taxon>Dikarya</taxon>
        <taxon>Basidiomycota</taxon>
        <taxon>Agaricomycotina</taxon>
        <taxon>Agaricomycetes</taxon>
        <taxon>Agaricomycetidae</taxon>
        <taxon>Agaricales</taxon>
        <taxon>Fistulinaceae</taxon>
        <taxon>Fistulina</taxon>
    </lineage>
</organism>
<dbReference type="Proteomes" id="UP000054144">
    <property type="component" value="Unassembled WGS sequence"/>
</dbReference>
<dbReference type="EMBL" id="KN881851">
    <property type="protein sequence ID" value="KIY48333.1"/>
    <property type="molecule type" value="Genomic_DNA"/>
</dbReference>
<name>A0A0D7ABX6_9AGAR</name>
<dbReference type="PANTHER" id="PTHR37332:SF1">
    <property type="entry name" value="ELMO DOMAIN-CONTAINING PROTEIN"/>
    <property type="match status" value="1"/>
</dbReference>
<protein>
    <submittedName>
        <fullName evidence="2">Uncharacterized protein</fullName>
    </submittedName>
</protein>
<feature type="region of interest" description="Disordered" evidence="1">
    <location>
        <begin position="57"/>
        <end position="76"/>
    </location>
</feature>
<keyword evidence="3" id="KW-1185">Reference proteome</keyword>